<dbReference type="AlphaFoldDB" id="A0A7X2SQ94"/>
<proteinExistence type="predicted"/>
<dbReference type="Gene3D" id="1.10.260.40">
    <property type="entry name" value="lambda repressor-like DNA-binding domains"/>
    <property type="match status" value="1"/>
</dbReference>
<evidence type="ECO:0000259" key="1">
    <source>
        <dbReference type="PROSITE" id="PS50943"/>
    </source>
</evidence>
<comment type="caution">
    <text evidence="2">The sequence shown here is derived from an EMBL/GenBank/DDBJ whole genome shotgun (WGS) entry which is preliminary data.</text>
</comment>
<protein>
    <submittedName>
        <fullName evidence="2">Helix-turn-helix domain-containing protein</fullName>
    </submittedName>
</protein>
<dbReference type="SUPFAM" id="SSF47413">
    <property type="entry name" value="lambda repressor-like DNA-binding domains"/>
    <property type="match status" value="1"/>
</dbReference>
<dbReference type="InterPro" id="IPR010982">
    <property type="entry name" value="Lambda_DNA-bd_dom_sf"/>
</dbReference>
<dbReference type="RefSeq" id="WP_118110069.1">
    <property type="nucleotide sequence ID" value="NZ_WKQO01000006.1"/>
</dbReference>
<evidence type="ECO:0000313" key="2">
    <source>
        <dbReference type="EMBL" id="MSD27057.1"/>
    </source>
</evidence>
<evidence type="ECO:0000313" key="3">
    <source>
        <dbReference type="Proteomes" id="UP000465607"/>
    </source>
</evidence>
<dbReference type="Proteomes" id="UP000465607">
    <property type="component" value="Unassembled WGS sequence"/>
</dbReference>
<feature type="domain" description="HTH cro/C1-type" evidence="1">
    <location>
        <begin position="6"/>
        <end position="60"/>
    </location>
</feature>
<dbReference type="SMART" id="SM00530">
    <property type="entry name" value="HTH_XRE"/>
    <property type="match status" value="1"/>
</dbReference>
<dbReference type="Pfam" id="PF01381">
    <property type="entry name" value="HTH_3"/>
    <property type="match status" value="1"/>
</dbReference>
<accession>A0A7X2SQ94</accession>
<dbReference type="EMBL" id="WKQV01000007">
    <property type="protein sequence ID" value="MSD27057.1"/>
    <property type="molecule type" value="Genomic_DNA"/>
</dbReference>
<name>A0A7X2SQ94_9FIRM</name>
<organism evidence="2 3">
    <name type="scientific">Agathobacter rectalis</name>
    <dbReference type="NCBI Taxonomy" id="39491"/>
    <lineage>
        <taxon>Bacteria</taxon>
        <taxon>Bacillati</taxon>
        <taxon>Bacillota</taxon>
        <taxon>Clostridia</taxon>
        <taxon>Lachnospirales</taxon>
        <taxon>Lachnospiraceae</taxon>
        <taxon>Agathobacter</taxon>
    </lineage>
</organism>
<dbReference type="CDD" id="cd00093">
    <property type="entry name" value="HTH_XRE"/>
    <property type="match status" value="1"/>
</dbReference>
<sequence>MLNKRIKSYMEERGIKQSFLKEPLGMTASTLNALLNGNRKLSAEEYFKICDALDVPLEYFRKEGD</sequence>
<dbReference type="PROSITE" id="PS50943">
    <property type="entry name" value="HTH_CROC1"/>
    <property type="match status" value="1"/>
</dbReference>
<reference evidence="2 3" key="1">
    <citation type="journal article" date="2019" name="Nat. Med.">
        <title>A library of human gut bacterial isolates paired with longitudinal multiomics data enables mechanistic microbiome research.</title>
        <authorList>
            <person name="Poyet M."/>
            <person name="Groussin M."/>
            <person name="Gibbons S.M."/>
            <person name="Avila-Pacheco J."/>
            <person name="Jiang X."/>
            <person name="Kearney S.M."/>
            <person name="Perrotta A.R."/>
            <person name="Berdy B."/>
            <person name="Zhao S."/>
            <person name="Lieberman T.D."/>
            <person name="Swanson P.K."/>
            <person name="Smith M."/>
            <person name="Roesemann S."/>
            <person name="Alexander J.E."/>
            <person name="Rich S.A."/>
            <person name="Livny J."/>
            <person name="Vlamakis H."/>
            <person name="Clish C."/>
            <person name="Bullock K."/>
            <person name="Deik A."/>
            <person name="Scott J."/>
            <person name="Pierce K.A."/>
            <person name="Xavier R.J."/>
            <person name="Alm E.J."/>
        </authorList>
    </citation>
    <scope>NUCLEOTIDE SEQUENCE [LARGE SCALE GENOMIC DNA]</scope>
    <source>
        <strain evidence="2 3">BIOML-A5</strain>
    </source>
</reference>
<gene>
    <name evidence="2" type="ORF">GKE44_07765</name>
</gene>
<dbReference type="GO" id="GO:0003677">
    <property type="term" value="F:DNA binding"/>
    <property type="evidence" value="ECO:0007669"/>
    <property type="project" value="InterPro"/>
</dbReference>
<dbReference type="InterPro" id="IPR001387">
    <property type="entry name" value="Cro/C1-type_HTH"/>
</dbReference>